<dbReference type="RefSeq" id="XP_056472109.1">
    <property type="nucleotide sequence ID" value="XM_056621303.1"/>
</dbReference>
<gene>
    <name evidence="1" type="ORF">N7532_008811</name>
</gene>
<organism evidence="1 2">
    <name type="scientific">Penicillium argentinense</name>
    <dbReference type="NCBI Taxonomy" id="1131581"/>
    <lineage>
        <taxon>Eukaryota</taxon>
        <taxon>Fungi</taxon>
        <taxon>Dikarya</taxon>
        <taxon>Ascomycota</taxon>
        <taxon>Pezizomycotina</taxon>
        <taxon>Eurotiomycetes</taxon>
        <taxon>Eurotiomycetidae</taxon>
        <taxon>Eurotiales</taxon>
        <taxon>Aspergillaceae</taxon>
        <taxon>Penicillium</taxon>
    </lineage>
</organism>
<dbReference type="EMBL" id="JAPQKI010000009">
    <property type="protein sequence ID" value="KAJ5090127.1"/>
    <property type="molecule type" value="Genomic_DNA"/>
</dbReference>
<proteinExistence type="predicted"/>
<protein>
    <submittedName>
        <fullName evidence="1">Uncharacterized protein</fullName>
    </submittedName>
</protein>
<dbReference type="AlphaFoldDB" id="A0A9W9EY52"/>
<reference evidence="1" key="2">
    <citation type="journal article" date="2023" name="IMA Fungus">
        <title>Comparative genomic study of the Penicillium genus elucidates a diverse pangenome and 15 lateral gene transfer events.</title>
        <authorList>
            <person name="Petersen C."/>
            <person name="Sorensen T."/>
            <person name="Nielsen M.R."/>
            <person name="Sondergaard T.E."/>
            <person name="Sorensen J.L."/>
            <person name="Fitzpatrick D.A."/>
            <person name="Frisvad J.C."/>
            <person name="Nielsen K.L."/>
        </authorList>
    </citation>
    <scope>NUCLEOTIDE SEQUENCE</scope>
    <source>
        <strain evidence="1">IBT 30761</strain>
    </source>
</reference>
<accession>A0A9W9EY52</accession>
<name>A0A9W9EY52_9EURO</name>
<sequence length="66" mass="7175">MFARNARHQASLRACIQRLADDEVDIDEVNAPEAIAVARNQVCYTVSKRTDRSREGIYGGLGAPGA</sequence>
<keyword evidence="2" id="KW-1185">Reference proteome</keyword>
<dbReference type="GeneID" id="81360282"/>
<comment type="caution">
    <text evidence="1">The sequence shown here is derived from an EMBL/GenBank/DDBJ whole genome shotgun (WGS) entry which is preliminary data.</text>
</comment>
<evidence type="ECO:0000313" key="2">
    <source>
        <dbReference type="Proteomes" id="UP001149074"/>
    </source>
</evidence>
<dbReference type="Proteomes" id="UP001149074">
    <property type="component" value="Unassembled WGS sequence"/>
</dbReference>
<evidence type="ECO:0000313" key="1">
    <source>
        <dbReference type="EMBL" id="KAJ5090127.1"/>
    </source>
</evidence>
<reference evidence="1" key="1">
    <citation type="submission" date="2022-11" db="EMBL/GenBank/DDBJ databases">
        <authorList>
            <person name="Petersen C."/>
        </authorList>
    </citation>
    <scope>NUCLEOTIDE SEQUENCE</scope>
    <source>
        <strain evidence="1">IBT 30761</strain>
    </source>
</reference>